<comment type="subcellular location">
    <subcellularLocation>
        <location evidence="1">Inflammasome</location>
    </subcellularLocation>
</comment>
<keyword evidence="3" id="KW-0963">Cytoplasm</keyword>
<evidence type="ECO:0000256" key="4">
    <source>
        <dbReference type="ARBA" id="ARBA00022737"/>
    </source>
</evidence>
<protein>
    <submittedName>
        <fullName evidence="12">NAL12 protein</fullName>
    </submittedName>
</protein>
<dbReference type="GO" id="GO:0005524">
    <property type="term" value="F:ATP binding"/>
    <property type="evidence" value="ECO:0007669"/>
    <property type="project" value="UniProtKB-KW"/>
</dbReference>
<dbReference type="SMART" id="SM00368">
    <property type="entry name" value="LRR_RI"/>
    <property type="match status" value="16"/>
</dbReference>
<dbReference type="AlphaFoldDB" id="A0A8X7X2M9"/>
<evidence type="ECO:0000256" key="9">
    <source>
        <dbReference type="ARBA" id="ARBA00023233"/>
    </source>
</evidence>
<dbReference type="InterPro" id="IPR041075">
    <property type="entry name" value="NOD1/2_WH"/>
</dbReference>
<keyword evidence="6" id="KW-0067">ATP-binding</keyword>
<keyword evidence="7" id="KW-0832">Ubl conjugation</keyword>
<dbReference type="InterPro" id="IPR001611">
    <property type="entry name" value="Leu-rich_rpt"/>
</dbReference>
<dbReference type="InterPro" id="IPR032675">
    <property type="entry name" value="LRR_dom_sf"/>
</dbReference>
<gene>
    <name evidence="12" type="primary">Nlrp12_4</name>
    <name evidence="12" type="ORF">GTO96_0022240</name>
</gene>
<dbReference type="PROSITE" id="PS50837">
    <property type="entry name" value="NACHT"/>
    <property type="match status" value="1"/>
</dbReference>
<evidence type="ECO:0000256" key="3">
    <source>
        <dbReference type="ARBA" id="ARBA00022490"/>
    </source>
</evidence>
<evidence type="ECO:0000256" key="1">
    <source>
        <dbReference type="ARBA" id="ARBA00004110"/>
    </source>
</evidence>
<dbReference type="InterPro" id="IPR041267">
    <property type="entry name" value="NLRP_HD2"/>
</dbReference>
<dbReference type="Proteomes" id="UP000886611">
    <property type="component" value="Unassembled WGS sequence"/>
</dbReference>
<dbReference type="InterPro" id="IPR007111">
    <property type="entry name" value="NACHT_NTPase"/>
</dbReference>
<dbReference type="Pfam" id="PF13516">
    <property type="entry name" value="LRR_6"/>
    <property type="match status" value="9"/>
</dbReference>
<dbReference type="Pfam" id="PF17779">
    <property type="entry name" value="WHD_NOD2"/>
    <property type="match status" value="1"/>
</dbReference>
<evidence type="ECO:0000256" key="2">
    <source>
        <dbReference type="ARBA" id="ARBA00008665"/>
    </source>
</evidence>
<keyword evidence="8" id="KW-0395">Inflammatory response</keyword>
<dbReference type="Gene3D" id="3.80.10.10">
    <property type="entry name" value="Ribonuclease Inhibitor"/>
    <property type="match status" value="4"/>
</dbReference>
<evidence type="ECO:0000259" key="11">
    <source>
        <dbReference type="PROSITE" id="PS50837"/>
    </source>
</evidence>
<dbReference type="SMART" id="SM00367">
    <property type="entry name" value="LRR_CC"/>
    <property type="match status" value="7"/>
</dbReference>
<comment type="similarity">
    <text evidence="2">Belongs to the NLRP family.</text>
</comment>
<dbReference type="SUPFAM" id="SSF52047">
    <property type="entry name" value="RNI-like"/>
    <property type="match status" value="2"/>
</dbReference>
<dbReference type="Pfam" id="PF17776">
    <property type="entry name" value="NLRC4_HD2"/>
    <property type="match status" value="1"/>
</dbReference>
<feature type="non-terminal residue" evidence="12">
    <location>
        <position position="1249"/>
    </location>
</feature>
<dbReference type="InterPro" id="IPR027417">
    <property type="entry name" value="P-loop_NTPase"/>
</dbReference>
<dbReference type="Pfam" id="PF05729">
    <property type="entry name" value="NACHT"/>
    <property type="match status" value="1"/>
</dbReference>
<feature type="region of interest" description="Disordered" evidence="10">
    <location>
        <begin position="169"/>
        <end position="194"/>
    </location>
</feature>
<dbReference type="InterPro" id="IPR050637">
    <property type="entry name" value="NLRP_innate_immun_reg"/>
</dbReference>
<comment type="caution">
    <text evidence="12">The sequence shown here is derived from an EMBL/GenBank/DDBJ whole genome shotgun (WGS) entry which is preliminary data.</text>
</comment>
<evidence type="ECO:0000256" key="6">
    <source>
        <dbReference type="ARBA" id="ARBA00022840"/>
    </source>
</evidence>
<dbReference type="GO" id="GO:0005829">
    <property type="term" value="C:cytosol"/>
    <property type="evidence" value="ECO:0007669"/>
    <property type="project" value="UniProtKB-SubCell"/>
</dbReference>
<dbReference type="InterPro" id="IPR006553">
    <property type="entry name" value="Leu-rich_rpt_Cys-con_subtyp"/>
</dbReference>
<dbReference type="GO" id="GO:0045087">
    <property type="term" value="P:innate immune response"/>
    <property type="evidence" value="ECO:0007669"/>
    <property type="project" value="UniProtKB-KW"/>
</dbReference>
<proteinExistence type="inferred from homology"/>
<evidence type="ECO:0000256" key="7">
    <source>
        <dbReference type="ARBA" id="ARBA00022843"/>
    </source>
</evidence>
<accession>A0A8X7X2M9</accession>
<keyword evidence="9" id="KW-1271">Inflammasome</keyword>
<evidence type="ECO:0000313" key="12">
    <source>
        <dbReference type="EMBL" id="KAG2460059.1"/>
    </source>
</evidence>
<evidence type="ECO:0000256" key="8">
    <source>
        <dbReference type="ARBA" id="ARBA00023198"/>
    </source>
</evidence>
<sequence length="1249" mass="140349">MSKEALCEKFVSMTSRKRRSDEDVDALSGLTQKFPKVIQTFSHEDLLKITEYYKPHLAYVIEYDITSILQNLATKNILTNDEAKRFKAKEECERRAGVESFISDIMKMDRVVLVSLWEALAEELAGFPSPNLTRLLEEVTEGGPDLLKDIQASVQPTPIDDGIKGLHETHRDGVSNSTRTLEDQATPEDPNTKALGFEPRYTELMVFKQFKRTYSERLHELEKTGRQHAELIEEQTKEKCERIWTEQLFRRSPGSKTAPHIIVVSGVAGIGKTTIIQKIMFDWARGTQYQRFAFVFLFKFRELNLLDTATEPQMPLTRLIARHYKYLNDPKLRQILQKPESLLFIFDGLDEYKHKLDFTPRKLPSGPDESFPVHTLVSNLVRRTLLKGCTVLITTRPTALETLDIKSVDRFAEILGFFPEQRLMYFKKFFGDADQGSEAFQYVEENDILYTMCFNPSYCWIICSVLKSHFMTPEEERGAAPRTVTELFVMFLHNILTNHKREAKDQREILVKLGKMAYYGVANKTLVFYDKFEMSTFGLRPVLSSPFLSGFLKEILQRESTLEHTTYTFYHLTLQEFMAACSFYLDPSGGIEELLEKLDSCEDGRFEILTQFLAGLARYSVFKTLEGVMGKFERKTAKQILERVKKKAAEALRSQDKSEALRVCQWLYETQNKKLIRDAIGKNFKMDFSQITLSPPECAVLGSVISCCGELEELNLSDTELTSEFIMRLAPGLICCRRVVLDACCLTPRCCSALSSALSAPHSQLTELDLSFNNMEDSGVDQLCEGLRSENCKLEKLNLTDCCLTSRCCSALSSALSSPHSRLTELNLSGNNNMKDSGVDQLCEGLRSEICKLEKLDLTWCGLTSRCCSALSSGLSAPHSRLTELDLSSNNMEDSGVDQLCEGLRSKNCKLQKLNLELCGVTSRCCSALSTVLSSPNSQLIELNLGDENNDIEVGNENNIGDSGVAHLCEGLRSKNCKLEKLNLSYCHLTSICCSALSSALSAPHSRLTELNLNNNNMEDSGVDQLCEGLRSENCKLEKLSLVSCCLTSRCCSALSSALSSPHSRLTELNLSNNNNMEDSGVDQLCEGLRSENCKVEKLNLSICRLTSRCCSALSSALSAPHSRLTELNLTSNIMEDSGVDQLCEGLRSENCKLEKMSLSYCCLSSRCSSSLSLVLSSLHSQLTELDLSSNNLGDSGAHQLCEGLRTPNCKLKTLRLVDNEITESEEINLWSLQEELNRTGRQMYISIW</sequence>
<reference evidence="12 13" key="1">
    <citation type="journal article" date="2021" name="Cell">
        <title>Tracing the genetic footprints of vertebrate landing in non-teleost ray-finned fishes.</title>
        <authorList>
            <person name="Bi X."/>
            <person name="Wang K."/>
            <person name="Yang L."/>
            <person name="Pan H."/>
            <person name="Jiang H."/>
            <person name="Wei Q."/>
            <person name="Fang M."/>
            <person name="Yu H."/>
            <person name="Zhu C."/>
            <person name="Cai Y."/>
            <person name="He Y."/>
            <person name="Gan X."/>
            <person name="Zeng H."/>
            <person name="Yu D."/>
            <person name="Zhu Y."/>
            <person name="Jiang H."/>
            <person name="Qiu Q."/>
            <person name="Yang H."/>
            <person name="Zhang Y.E."/>
            <person name="Wang W."/>
            <person name="Zhu M."/>
            <person name="He S."/>
            <person name="Zhang G."/>
        </authorList>
    </citation>
    <scope>NUCLEOTIDE SEQUENCE [LARGE SCALE GENOMIC DNA]</scope>
    <source>
        <strain evidence="12">Bchr_013</strain>
    </source>
</reference>
<evidence type="ECO:0000256" key="10">
    <source>
        <dbReference type="SAM" id="MobiDB-lite"/>
    </source>
</evidence>
<dbReference type="PANTHER" id="PTHR45690">
    <property type="entry name" value="NACHT, LRR AND PYD DOMAINS-CONTAINING PROTEIN 12"/>
    <property type="match status" value="1"/>
</dbReference>
<dbReference type="EMBL" id="JAATIS010005064">
    <property type="protein sequence ID" value="KAG2460059.1"/>
    <property type="molecule type" value="Genomic_DNA"/>
</dbReference>
<evidence type="ECO:0000313" key="13">
    <source>
        <dbReference type="Proteomes" id="UP000886611"/>
    </source>
</evidence>
<organism evidence="12 13">
    <name type="scientific">Polypterus senegalus</name>
    <name type="common">Senegal bichir</name>
    <dbReference type="NCBI Taxonomy" id="55291"/>
    <lineage>
        <taxon>Eukaryota</taxon>
        <taxon>Metazoa</taxon>
        <taxon>Chordata</taxon>
        <taxon>Craniata</taxon>
        <taxon>Vertebrata</taxon>
        <taxon>Euteleostomi</taxon>
        <taxon>Actinopterygii</taxon>
        <taxon>Polypteriformes</taxon>
        <taxon>Polypteridae</taxon>
        <taxon>Polypterus</taxon>
    </lineage>
</organism>
<keyword evidence="5" id="KW-0547">Nucleotide-binding</keyword>
<keyword evidence="13" id="KW-1185">Reference proteome</keyword>
<feature type="non-terminal residue" evidence="12">
    <location>
        <position position="1"/>
    </location>
</feature>
<dbReference type="PANTHER" id="PTHR45690:SF19">
    <property type="entry name" value="NACHT, LRR AND PYD DOMAINS-CONTAINING PROTEIN 3"/>
    <property type="match status" value="1"/>
</dbReference>
<feature type="domain" description="NACHT" evidence="11">
    <location>
        <begin position="260"/>
        <end position="399"/>
    </location>
</feature>
<keyword evidence="4" id="KW-0677">Repeat</keyword>
<dbReference type="Gene3D" id="3.40.50.300">
    <property type="entry name" value="P-loop containing nucleotide triphosphate hydrolases"/>
    <property type="match status" value="1"/>
</dbReference>
<dbReference type="GO" id="GO:0006954">
    <property type="term" value="P:inflammatory response"/>
    <property type="evidence" value="ECO:0007669"/>
    <property type="project" value="UniProtKB-KW"/>
</dbReference>
<name>A0A8X7X2M9_POLSE</name>
<evidence type="ECO:0000256" key="5">
    <source>
        <dbReference type="ARBA" id="ARBA00022741"/>
    </source>
</evidence>
<dbReference type="SUPFAM" id="SSF52540">
    <property type="entry name" value="P-loop containing nucleoside triphosphate hydrolases"/>
    <property type="match status" value="1"/>
</dbReference>